<dbReference type="Gene3D" id="1.10.220.150">
    <property type="entry name" value="Arf GTPase activating protein"/>
    <property type="match status" value="1"/>
</dbReference>
<name>A0A5K3FA33_MESCO</name>
<reference evidence="13" key="1">
    <citation type="submission" date="2019-11" db="UniProtKB">
        <authorList>
            <consortium name="WormBaseParasite"/>
        </authorList>
    </citation>
    <scope>IDENTIFICATION</scope>
</reference>
<dbReference type="GO" id="GO:0008270">
    <property type="term" value="F:zinc ion binding"/>
    <property type="evidence" value="ECO:0007669"/>
    <property type="project" value="UniProtKB-KW"/>
</dbReference>
<keyword evidence="2" id="KW-0343">GTPase activation</keyword>
<keyword evidence="4" id="KW-0547">Nucleotide-binding</keyword>
<dbReference type="InterPro" id="IPR001849">
    <property type="entry name" value="PH_domain"/>
</dbReference>
<dbReference type="SUPFAM" id="SSF50729">
    <property type="entry name" value="PH domain-like"/>
    <property type="match status" value="1"/>
</dbReference>
<dbReference type="WBParaSite" id="MCU_006763-RE">
    <property type="protein sequence ID" value="MCU_006763-RE"/>
    <property type="gene ID" value="MCU_006763"/>
</dbReference>
<keyword evidence="7" id="KW-0040">ANK repeat</keyword>
<evidence type="ECO:0000256" key="5">
    <source>
        <dbReference type="ARBA" id="ARBA00022771"/>
    </source>
</evidence>
<feature type="compositionally biased region" description="Polar residues" evidence="10">
    <location>
        <begin position="614"/>
        <end position="623"/>
    </location>
</feature>
<dbReference type="SMART" id="SM00175">
    <property type="entry name" value="RAB"/>
    <property type="match status" value="1"/>
</dbReference>
<dbReference type="SUPFAM" id="SSF57863">
    <property type="entry name" value="ArfGap/RecO-like zinc finger"/>
    <property type="match status" value="1"/>
</dbReference>
<dbReference type="InterPro" id="IPR036770">
    <property type="entry name" value="Ankyrin_rpt-contain_sf"/>
</dbReference>
<feature type="region of interest" description="Disordered" evidence="10">
    <location>
        <begin position="1030"/>
        <end position="1113"/>
    </location>
</feature>
<dbReference type="InterPro" id="IPR037278">
    <property type="entry name" value="ARFGAP/RecO"/>
</dbReference>
<dbReference type="AlphaFoldDB" id="A0A5K3FA33"/>
<feature type="compositionally biased region" description="Pro residues" evidence="10">
    <location>
        <begin position="1225"/>
        <end position="1235"/>
    </location>
</feature>
<feature type="compositionally biased region" description="Low complexity" evidence="10">
    <location>
        <begin position="467"/>
        <end position="483"/>
    </location>
</feature>
<proteinExistence type="inferred from homology"/>
<accession>A0A5K3FA33</accession>
<feature type="region of interest" description="Disordered" evidence="10">
    <location>
        <begin position="744"/>
        <end position="785"/>
    </location>
</feature>
<feature type="compositionally biased region" description="Low complexity" evidence="10">
    <location>
        <begin position="1052"/>
        <end position="1063"/>
    </location>
</feature>
<evidence type="ECO:0000256" key="7">
    <source>
        <dbReference type="ARBA" id="ARBA00023043"/>
    </source>
</evidence>
<dbReference type="FunFam" id="1.10.220.150:FF:000001">
    <property type="entry name" value="Arf-GAP with GTPase, ANK repeat and PH domain-containing protein 1"/>
    <property type="match status" value="1"/>
</dbReference>
<dbReference type="InterPro" id="IPR001806">
    <property type="entry name" value="Small_GTPase"/>
</dbReference>
<dbReference type="PANTHER" id="PTHR45819:SF5">
    <property type="entry name" value="CENTAURIN-GAMMA-1A"/>
    <property type="match status" value="1"/>
</dbReference>
<keyword evidence="6" id="KW-0862">Zinc</keyword>
<feature type="region of interest" description="Disordered" evidence="10">
    <location>
        <begin position="614"/>
        <end position="693"/>
    </location>
</feature>
<dbReference type="Pfam" id="PF00071">
    <property type="entry name" value="Ras"/>
    <property type="match status" value="1"/>
</dbReference>
<evidence type="ECO:0000259" key="12">
    <source>
        <dbReference type="PROSITE" id="PS50115"/>
    </source>
</evidence>
<dbReference type="SUPFAM" id="SSF52540">
    <property type="entry name" value="P-loop containing nucleoside triphosphate hydrolases"/>
    <property type="match status" value="1"/>
</dbReference>
<organism evidence="13">
    <name type="scientific">Mesocestoides corti</name>
    <name type="common">Flatworm</name>
    <dbReference type="NCBI Taxonomy" id="53468"/>
    <lineage>
        <taxon>Eukaryota</taxon>
        <taxon>Metazoa</taxon>
        <taxon>Spiralia</taxon>
        <taxon>Lophotrochozoa</taxon>
        <taxon>Platyhelminthes</taxon>
        <taxon>Cestoda</taxon>
        <taxon>Eucestoda</taxon>
        <taxon>Cyclophyllidea</taxon>
        <taxon>Mesocestoididae</taxon>
        <taxon>Mesocestoides</taxon>
    </lineage>
</organism>
<evidence type="ECO:0000313" key="13">
    <source>
        <dbReference type="WBParaSite" id="MCU_006763-RE"/>
    </source>
</evidence>
<feature type="compositionally biased region" description="Polar residues" evidence="10">
    <location>
        <begin position="639"/>
        <end position="672"/>
    </location>
</feature>
<dbReference type="Pfam" id="PF01412">
    <property type="entry name" value="ArfGap"/>
    <property type="match status" value="1"/>
</dbReference>
<dbReference type="GO" id="GO:0005525">
    <property type="term" value="F:GTP binding"/>
    <property type="evidence" value="ECO:0007669"/>
    <property type="project" value="UniProtKB-KW"/>
</dbReference>
<dbReference type="InterPro" id="IPR051282">
    <property type="entry name" value="Arf-GAP_GTPase_ANK_PH"/>
</dbReference>
<dbReference type="Gene3D" id="1.25.40.20">
    <property type="entry name" value="Ankyrin repeat-containing domain"/>
    <property type="match status" value="1"/>
</dbReference>
<feature type="region of interest" description="Disordered" evidence="10">
    <location>
        <begin position="1219"/>
        <end position="1246"/>
    </location>
</feature>
<dbReference type="SUPFAM" id="SSF48403">
    <property type="entry name" value="Ankyrin repeat"/>
    <property type="match status" value="1"/>
</dbReference>
<dbReference type="InterPro" id="IPR038508">
    <property type="entry name" value="ArfGAP_dom_sf"/>
</dbReference>
<dbReference type="Gene3D" id="2.30.29.30">
    <property type="entry name" value="Pleckstrin-homology domain (PH domain)/Phosphotyrosine-binding domain (PTB)"/>
    <property type="match status" value="1"/>
</dbReference>
<dbReference type="InterPro" id="IPR011993">
    <property type="entry name" value="PH-like_dom_sf"/>
</dbReference>
<evidence type="ECO:0000256" key="3">
    <source>
        <dbReference type="ARBA" id="ARBA00022723"/>
    </source>
</evidence>
<feature type="domain" description="PH" evidence="11">
    <location>
        <begin position="545"/>
        <end position="731"/>
    </location>
</feature>
<dbReference type="PROSITE" id="PS51421">
    <property type="entry name" value="RAS"/>
    <property type="match status" value="1"/>
</dbReference>
<feature type="domain" description="Arf-GAP" evidence="12">
    <location>
        <begin position="794"/>
        <end position="918"/>
    </location>
</feature>
<dbReference type="CDD" id="cd08836">
    <property type="entry name" value="ArfGap_AGAP"/>
    <property type="match status" value="1"/>
</dbReference>
<dbReference type="PROSITE" id="PS50115">
    <property type="entry name" value="ARFGAP"/>
    <property type="match status" value="1"/>
</dbReference>
<dbReference type="InterPro" id="IPR027417">
    <property type="entry name" value="P-loop_NTPase"/>
</dbReference>
<dbReference type="Gene3D" id="3.40.50.300">
    <property type="entry name" value="P-loop containing nucleotide triphosphate hydrolases"/>
    <property type="match status" value="1"/>
</dbReference>
<dbReference type="PANTHER" id="PTHR45819">
    <property type="entry name" value="CENTAURIN-GAMMA-1A"/>
    <property type="match status" value="1"/>
</dbReference>
<evidence type="ECO:0000256" key="4">
    <source>
        <dbReference type="ARBA" id="ARBA00022741"/>
    </source>
</evidence>
<comment type="similarity">
    <text evidence="1">Belongs to the centaurin gamma-like family.</text>
</comment>
<dbReference type="SMART" id="SM00233">
    <property type="entry name" value="PH"/>
    <property type="match status" value="1"/>
</dbReference>
<evidence type="ECO:0000256" key="2">
    <source>
        <dbReference type="ARBA" id="ARBA00022468"/>
    </source>
</evidence>
<dbReference type="GO" id="GO:0005096">
    <property type="term" value="F:GTPase activator activity"/>
    <property type="evidence" value="ECO:0007669"/>
    <property type="project" value="UniProtKB-KW"/>
</dbReference>
<evidence type="ECO:0000256" key="1">
    <source>
        <dbReference type="ARBA" id="ARBA00005430"/>
    </source>
</evidence>
<dbReference type="PROSITE" id="PS50003">
    <property type="entry name" value="PH_DOMAIN"/>
    <property type="match status" value="1"/>
</dbReference>
<protein>
    <submittedName>
        <fullName evidence="13">Arf-GAP domain-containing protein</fullName>
    </submittedName>
</protein>
<evidence type="ECO:0000256" key="10">
    <source>
        <dbReference type="SAM" id="MobiDB-lite"/>
    </source>
</evidence>
<dbReference type="InterPro" id="IPR001164">
    <property type="entry name" value="ArfGAP_dom"/>
</dbReference>
<evidence type="ECO:0000256" key="6">
    <source>
        <dbReference type="ARBA" id="ARBA00022833"/>
    </source>
</evidence>
<evidence type="ECO:0000259" key="11">
    <source>
        <dbReference type="PROSITE" id="PS50003"/>
    </source>
</evidence>
<keyword evidence="5 9" id="KW-0863">Zinc-finger</keyword>
<keyword evidence="8" id="KW-0342">GTP-binding</keyword>
<dbReference type="PRINTS" id="PR00405">
    <property type="entry name" value="REVINTRACTNG"/>
</dbReference>
<feature type="compositionally biased region" description="Gly residues" evidence="10">
    <location>
        <begin position="760"/>
        <end position="775"/>
    </location>
</feature>
<dbReference type="GO" id="GO:0003924">
    <property type="term" value="F:GTPase activity"/>
    <property type="evidence" value="ECO:0007669"/>
    <property type="project" value="InterPro"/>
</dbReference>
<evidence type="ECO:0000256" key="9">
    <source>
        <dbReference type="PROSITE-ProRule" id="PRU00288"/>
    </source>
</evidence>
<feature type="region of interest" description="Disordered" evidence="10">
    <location>
        <begin position="463"/>
        <end position="541"/>
    </location>
</feature>
<dbReference type="FunFam" id="3.40.50.300:FF:000178">
    <property type="entry name" value="Arf-GAP with GTPase, ANK repeat and PH domain-containing protein 1"/>
    <property type="match status" value="1"/>
</dbReference>
<sequence>MPSLSGPDGIEDVNSNDIRQEITRFESVHPSIYAMYDLIESLADRRQADLFRRQVASVEDAFVNSQEWTLGHTVPQIKLGLLGSVHSGKSALVHRYLTGTYLQDESPEGGRFKKEVVLDGLSYLLLIRDEGGAPDEQFSRWIDGAVFVFSLDSEDSFRVVCEYFERLDSFRETHDLPIILVGTQDSTSESNPRVIDDSKARRLAISLNKCPYYETCSTYGLNVERVFQDACIKIVQSRPDLSYLLPTSSVQPPRAQPFQMFQQRSQSAFPVQQGFSPQICPPNPYRDRGMPLISQFQSGTIGGDPNMAGCLNTQVPLQCMYANTTARAGSYPQRLPPLPVDNGTNGCINTNTSGGILTTQSAECRRPDMHNNPGFEPDFGDSAHCIISRPSSFAQLRLFTEGGGVGDCSTIIARPVATVLSVPLELPKYLQPPSLPDTYWGVHPFISSDPDQSNVAQWYATSNPSLSDLGKSPGSDKSGSDSGWPTLSRIKHDSRGEAKDSLTPSSTPTQSRKTRPKSNLFKKSDESREKEKKGALDGIGSGRSIPIKQGYLYKRTCKPLSKEWKTKKYVALTDDARLIYHSNIQDYVQNAHGKEIDLSRVTVKIPGVIFRQTGGQVFSNGSGRNPGVEATSDKLAGSSLENTSGPPDQGQASSEGSMNPGNRPHPQQGTKENSNKRYRRVKSSQKAGAADGYESEGYEFQLISMDRQWNFEAHSSEDRDDWVAHIDQAIIMRLQLLDSSKRTGESQIAGGSADTPSNSWGGGSHSLSGGGGGSDPGTQKDGGSEKAEIIRVDEAMAKSLRSVAGNDTCADCGAPDPDWASLNLGEMVCIECSGVHRKLGTHISRIRSLMLDDWTKEAIAVMRAIGNTLANSVWEAAVPGNAANRRKPDSHSSKEEMEAWIRAKYEHREFLPPLPYPEAPLQQQLIDAIARQDTRQVILCLARATPDTVNAPYSRHDPRAAIHIAATLGNIVYLQLLLWYNGNPSVMDAEGRNAFYYAHCSYHFDCASFLARNGCPRQAVPTPSPALFSSAAVAQQPPHHHQQQQRPPPPSAQQQQQQVKSPPAHNPMTPKHQHSAFQQQQQSLQQMGYRGSSGSPSMASGLPPPTPQSVMPGQIPSGFAPVYMHNIMPVSTAAPALHGTMAGNALTPQMTPATVAAAGATLPRRRSPFPPQAVPQGGYLAQPCPAGAMANRPLPVAGGFDPTSGRALVSGLAAPPLVSSLNAPAPLPPPPPPGAKPCDGNQEIGI</sequence>
<feature type="compositionally biased region" description="Polar residues" evidence="10">
    <location>
        <begin position="502"/>
        <end position="511"/>
    </location>
</feature>
<dbReference type="SMART" id="SM00105">
    <property type="entry name" value="ArfGap"/>
    <property type="match status" value="1"/>
</dbReference>
<dbReference type="PROSITE" id="PS51419">
    <property type="entry name" value="RAB"/>
    <property type="match status" value="1"/>
</dbReference>
<feature type="compositionally biased region" description="Basic and acidic residues" evidence="10">
    <location>
        <begin position="490"/>
        <end position="500"/>
    </location>
</feature>
<keyword evidence="3" id="KW-0479">Metal-binding</keyword>
<evidence type="ECO:0000256" key="8">
    <source>
        <dbReference type="ARBA" id="ARBA00023134"/>
    </source>
</evidence>
<dbReference type="SMART" id="SM00173">
    <property type="entry name" value="RAS"/>
    <property type="match status" value="1"/>
</dbReference>
<feature type="compositionally biased region" description="Basic and acidic residues" evidence="10">
    <location>
        <begin position="522"/>
        <end position="535"/>
    </location>
</feature>